<evidence type="ECO:0000313" key="3">
    <source>
        <dbReference type="Proteomes" id="UP000683000"/>
    </source>
</evidence>
<reference evidence="2" key="1">
    <citation type="submission" date="2021-03" db="EMBL/GenBank/DDBJ databases">
        <title>Evolutionary innovations through gain and loss of genes in the ectomycorrhizal Boletales.</title>
        <authorList>
            <person name="Wu G."/>
            <person name="Miyauchi S."/>
            <person name="Morin E."/>
            <person name="Yang Z.-L."/>
            <person name="Xu J."/>
            <person name="Martin F.M."/>
        </authorList>
    </citation>
    <scope>NUCLEOTIDE SEQUENCE</scope>
    <source>
        <strain evidence="2">BR01</strain>
    </source>
</reference>
<dbReference type="AlphaFoldDB" id="A0A8I3ADR6"/>
<proteinExistence type="predicted"/>
<comment type="caution">
    <text evidence="2">The sequence shown here is derived from an EMBL/GenBank/DDBJ whole genome shotgun (WGS) entry which is preliminary data.</text>
</comment>
<dbReference type="Proteomes" id="UP000683000">
    <property type="component" value="Unassembled WGS sequence"/>
</dbReference>
<evidence type="ECO:0000256" key="1">
    <source>
        <dbReference type="SAM" id="MobiDB-lite"/>
    </source>
</evidence>
<organism evidence="2 3">
    <name type="scientific">Boletus reticuloceps</name>
    <dbReference type="NCBI Taxonomy" id="495285"/>
    <lineage>
        <taxon>Eukaryota</taxon>
        <taxon>Fungi</taxon>
        <taxon>Dikarya</taxon>
        <taxon>Basidiomycota</taxon>
        <taxon>Agaricomycotina</taxon>
        <taxon>Agaricomycetes</taxon>
        <taxon>Agaricomycetidae</taxon>
        <taxon>Boletales</taxon>
        <taxon>Boletineae</taxon>
        <taxon>Boletaceae</taxon>
        <taxon>Boletoideae</taxon>
        <taxon>Boletus</taxon>
    </lineage>
</organism>
<feature type="region of interest" description="Disordered" evidence="1">
    <location>
        <begin position="1"/>
        <end position="25"/>
    </location>
</feature>
<protein>
    <submittedName>
        <fullName evidence="2">Uncharacterized protein</fullName>
    </submittedName>
</protein>
<name>A0A8I3ADR6_9AGAM</name>
<evidence type="ECO:0000313" key="2">
    <source>
        <dbReference type="EMBL" id="KAG6378695.1"/>
    </source>
</evidence>
<keyword evidence="3" id="KW-1185">Reference proteome</keyword>
<dbReference type="OrthoDB" id="435881at2759"/>
<sequence>MSKRARSLTPATMSKRGKSAHPFTPKRIATAEAAEAVQAKPPFLRLLAEMQNAVQNPPPGKSIVYWMRMGDLRSKLVYYRV</sequence>
<gene>
    <name evidence="2" type="ORF">JVT61DRAFT_12966</name>
</gene>
<accession>A0A8I3ADR6</accession>
<dbReference type="EMBL" id="JAGFBS010000006">
    <property type="protein sequence ID" value="KAG6378695.1"/>
    <property type="molecule type" value="Genomic_DNA"/>
</dbReference>